<dbReference type="GO" id="GO:0017183">
    <property type="term" value="P:protein histidyl modification to diphthamide"/>
    <property type="evidence" value="ECO:0007669"/>
    <property type="project" value="InterPro"/>
</dbReference>
<dbReference type="InterPro" id="IPR042265">
    <property type="entry name" value="DPH1/DPH2_3"/>
</dbReference>
<dbReference type="Gene3D" id="3.40.50.11860">
    <property type="entry name" value="Diphthamide synthesis DPH1/DPH2 domain 3"/>
    <property type="match status" value="1"/>
</dbReference>
<feature type="compositionally biased region" description="Basic and acidic residues" evidence="8">
    <location>
        <begin position="401"/>
        <end position="413"/>
    </location>
</feature>
<dbReference type="GO" id="GO:0003746">
    <property type="term" value="F:translation elongation factor activity"/>
    <property type="evidence" value="ECO:0007669"/>
    <property type="project" value="UniProtKB-KW"/>
</dbReference>
<dbReference type="PANTHER" id="PTHR10762:SF2">
    <property type="entry name" value="2-(3-AMINO-3-CARBOXYPROPYL)HISTIDINE SYNTHASE SUBUNIT 2"/>
    <property type="match status" value="1"/>
</dbReference>
<evidence type="ECO:0000256" key="4">
    <source>
        <dbReference type="ARBA" id="ARBA00022723"/>
    </source>
</evidence>
<accession>A0A9P3PWX6</accession>
<dbReference type="GO" id="GO:0046872">
    <property type="term" value="F:metal ion binding"/>
    <property type="evidence" value="ECO:0007669"/>
    <property type="project" value="UniProtKB-KW"/>
</dbReference>
<keyword evidence="9" id="KW-0251">Elongation factor</keyword>
<feature type="compositionally biased region" description="Basic and acidic residues" evidence="8">
    <location>
        <begin position="517"/>
        <end position="526"/>
    </location>
</feature>
<evidence type="ECO:0000256" key="1">
    <source>
        <dbReference type="ARBA" id="ARBA00001966"/>
    </source>
</evidence>
<keyword evidence="9" id="KW-0648">Protein biosynthesis</keyword>
<dbReference type="GO" id="GO:0005737">
    <property type="term" value="C:cytoplasm"/>
    <property type="evidence" value="ECO:0007669"/>
    <property type="project" value="UniProtKB-SubCell"/>
</dbReference>
<feature type="compositionally biased region" description="Acidic residues" evidence="8">
    <location>
        <begin position="418"/>
        <end position="429"/>
    </location>
</feature>
<evidence type="ECO:0000256" key="3">
    <source>
        <dbReference type="ARBA" id="ARBA00006179"/>
    </source>
</evidence>
<dbReference type="AlphaFoldDB" id="A0A9P3PWX6"/>
<dbReference type="InterPro" id="IPR016435">
    <property type="entry name" value="DPH1/DPH2"/>
</dbReference>
<reference evidence="9" key="1">
    <citation type="submission" date="2022-07" db="EMBL/GenBank/DDBJ databases">
        <title>The genome of Lyophyllum shimeji provides insight into the initial evolution of ectomycorrhizal fungal genome.</title>
        <authorList>
            <person name="Kobayashi Y."/>
            <person name="Shibata T."/>
            <person name="Hirakawa H."/>
            <person name="Shigenobu S."/>
            <person name="Nishiyama T."/>
            <person name="Yamada A."/>
            <person name="Hasebe M."/>
            <person name="Kawaguchi M."/>
        </authorList>
    </citation>
    <scope>NUCLEOTIDE SEQUENCE</scope>
    <source>
        <strain evidence="9">AT787</strain>
    </source>
</reference>
<dbReference type="Pfam" id="PF01866">
    <property type="entry name" value="Diphthamide_syn"/>
    <property type="match status" value="1"/>
</dbReference>
<feature type="region of interest" description="Disordered" evidence="8">
    <location>
        <begin position="188"/>
        <end position="226"/>
    </location>
</feature>
<organism evidence="9 10">
    <name type="scientific">Lyophyllum shimeji</name>
    <name type="common">Hon-shimeji</name>
    <name type="synonym">Tricholoma shimeji</name>
    <dbReference type="NCBI Taxonomy" id="47721"/>
    <lineage>
        <taxon>Eukaryota</taxon>
        <taxon>Fungi</taxon>
        <taxon>Dikarya</taxon>
        <taxon>Basidiomycota</taxon>
        <taxon>Agaricomycotina</taxon>
        <taxon>Agaricomycetes</taxon>
        <taxon>Agaricomycetidae</taxon>
        <taxon>Agaricales</taxon>
        <taxon>Tricholomatineae</taxon>
        <taxon>Lyophyllaceae</taxon>
        <taxon>Lyophyllum</taxon>
    </lineage>
</organism>
<dbReference type="GO" id="GO:0090560">
    <property type="term" value="F:2-(3-amino-3-carboxypropyl)histidine synthase activity"/>
    <property type="evidence" value="ECO:0007669"/>
    <property type="project" value="InterPro"/>
</dbReference>
<gene>
    <name evidence="9" type="primary">DPH2</name>
    <name evidence="9" type="ORF">LshimejAT787_1201550</name>
</gene>
<sequence length="534" mass="58655">MADEHHAFASSGEDAIARALDVRADTTADELPLSQFDEYYEIARTADGIINGDYRRIALQFPDELLHDSVSIYRRLKAKHVDADAMVHYGHACLTQNSRLPVIYVFGQKPFDVSACVASVLDFFTQYMEDLRREEDTRKPSVLVLKHDVGYTHAAETLYQDLQRALKPLGTEVLYQRIAISTLPASASKTLSPSTETSSANGLPEAHSQTHPKTPFDPSPEGIHVESESSNPFLLYIGGESLTLTNLLMTHGLTHVFAYEPATHITRLASSQSNRLLMRRYAAVQRARDADVFGILVGTLGVASYLPLIRHLRELLARHRKKSYTISVGKLNPSKLANFLEIECFVLVACPENSVIEAKEFLRPIVTPFELEVALGAAPSWTGRYVLDFDRLLAEAPKLDADGKTKSTAESRETGAGGEDEDTDEDDDPDRPMFSLVTGTYRHAKRYGAGGDTRAVESVAGSGSEVVLRNQDNAVATLADSAAGMFLQTRSYRGLETRVGEDAPSVLEQGRSGVARGYRDVDHRPPVSEAGEQS</sequence>
<feature type="compositionally biased region" description="Polar residues" evidence="8">
    <location>
        <begin position="188"/>
        <end position="212"/>
    </location>
</feature>
<keyword evidence="6 7" id="KW-0411">Iron-sulfur</keyword>
<evidence type="ECO:0000313" key="10">
    <source>
        <dbReference type="Proteomes" id="UP001063166"/>
    </source>
</evidence>
<dbReference type="InterPro" id="IPR042263">
    <property type="entry name" value="DPH1/DPH2_1"/>
</dbReference>
<proteinExistence type="inferred from homology"/>
<protein>
    <recommendedName>
        <fullName evidence="7">2-(3-amino-3-carboxypropyl)histidine synthase subunit 2</fullName>
    </recommendedName>
</protein>
<comment type="subcellular location">
    <subcellularLocation>
        <location evidence="7">Cytoplasm</location>
    </subcellularLocation>
</comment>
<evidence type="ECO:0000256" key="6">
    <source>
        <dbReference type="ARBA" id="ARBA00023014"/>
    </source>
</evidence>
<feature type="region of interest" description="Disordered" evidence="8">
    <location>
        <begin position="503"/>
        <end position="534"/>
    </location>
</feature>
<evidence type="ECO:0000256" key="8">
    <source>
        <dbReference type="SAM" id="MobiDB-lite"/>
    </source>
</evidence>
<keyword evidence="10" id="KW-1185">Reference proteome</keyword>
<evidence type="ECO:0000256" key="7">
    <source>
        <dbReference type="RuleBase" id="RU364133"/>
    </source>
</evidence>
<comment type="pathway">
    <text evidence="2 7">Protein modification; peptidyl-diphthamide biosynthesis.</text>
</comment>
<comment type="caution">
    <text evidence="9">The sequence shown here is derived from an EMBL/GenBank/DDBJ whole genome shotgun (WGS) entry which is preliminary data.</text>
</comment>
<dbReference type="Proteomes" id="UP001063166">
    <property type="component" value="Unassembled WGS sequence"/>
</dbReference>
<dbReference type="EMBL" id="BRPK01000012">
    <property type="protein sequence ID" value="GLB42706.1"/>
    <property type="molecule type" value="Genomic_DNA"/>
</dbReference>
<evidence type="ECO:0000256" key="5">
    <source>
        <dbReference type="ARBA" id="ARBA00023004"/>
    </source>
</evidence>
<dbReference type="OrthoDB" id="449241at2759"/>
<comment type="cofactor">
    <cofactor evidence="1">
        <name>[4Fe-4S] cluster</name>
        <dbReference type="ChEBI" id="CHEBI:49883"/>
    </cofactor>
</comment>
<evidence type="ECO:0000313" key="9">
    <source>
        <dbReference type="EMBL" id="GLB42706.1"/>
    </source>
</evidence>
<dbReference type="NCBIfam" id="TIGR00322">
    <property type="entry name" value="diphth2_R"/>
    <property type="match status" value="1"/>
</dbReference>
<dbReference type="InterPro" id="IPR010014">
    <property type="entry name" value="DHP2"/>
</dbReference>
<feature type="region of interest" description="Disordered" evidence="8">
    <location>
        <begin position="401"/>
        <end position="435"/>
    </location>
</feature>
<keyword evidence="4 7" id="KW-0479">Metal-binding</keyword>
<dbReference type="SFLD" id="SFLDS00032">
    <property type="entry name" value="Radical_SAM_3-amino-3-carboxyp"/>
    <property type="match status" value="1"/>
</dbReference>
<comment type="similarity">
    <text evidence="3 7">Belongs to the DPH1/DPH2 family. DPH2 subfamily.</text>
</comment>
<dbReference type="GO" id="GO:0051536">
    <property type="term" value="F:iron-sulfur cluster binding"/>
    <property type="evidence" value="ECO:0007669"/>
    <property type="project" value="UniProtKB-KW"/>
</dbReference>
<dbReference type="Gene3D" id="3.40.50.11840">
    <property type="entry name" value="Diphthamide synthesis DPH1/DPH2 domain 1"/>
    <property type="match status" value="1"/>
</dbReference>
<keyword evidence="7" id="KW-0963">Cytoplasm</keyword>
<dbReference type="FunFam" id="3.40.50.11860:FF:000001">
    <property type="entry name" value="2-(3-amino-3-carboxypropyl)histidine synthase subunit 2"/>
    <property type="match status" value="1"/>
</dbReference>
<evidence type="ECO:0000256" key="2">
    <source>
        <dbReference type="ARBA" id="ARBA00005156"/>
    </source>
</evidence>
<dbReference type="NCBIfam" id="TIGR00272">
    <property type="entry name" value="DPH2"/>
    <property type="match status" value="1"/>
</dbReference>
<comment type="function">
    <text evidence="7">Required for the first step of diphthamide biosynthesis, a post-translational modification of histidine which occurs in elongation factor 2. DPH1 and DPH2 transfer a 3-amino-3-carboxypropyl (ACP) group from S-adenosyl-L-methionine (SAM) to a histidine residue, the reaction is assisted by a reduction system comprising DPH3 and a NADH-dependent reductase. Facilitates the reduction of the catalytic iron-sulfur cluster found in the DPH1 subunit.</text>
</comment>
<keyword evidence="5 7" id="KW-0408">Iron</keyword>
<dbReference type="PANTHER" id="PTHR10762">
    <property type="entry name" value="DIPHTHAMIDE BIOSYNTHESIS PROTEIN"/>
    <property type="match status" value="1"/>
</dbReference>
<name>A0A9P3PWX6_LYOSH</name>